<dbReference type="EMBL" id="CAJVRL010000060">
    <property type="protein sequence ID" value="CAG8955227.1"/>
    <property type="molecule type" value="Genomic_DNA"/>
</dbReference>
<accession>A0A9N9L197</accession>
<gene>
    <name evidence="1" type="ORF">HYFRA_00007245</name>
</gene>
<dbReference type="Proteomes" id="UP000696280">
    <property type="component" value="Unassembled WGS sequence"/>
</dbReference>
<dbReference type="OrthoDB" id="5326237at2759"/>
<proteinExistence type="predicted"/>
<name>A0A9N9L197_9HELO</name>
<organism evidence="1 2">
    <name type="scientific">Hymenoscyphus fraxineus</name>
    <dbReference type="NCBI Taxonomy" id="746836"/>
    <lineage>
        <taxon>Eukaryota</taxon>
        <taxon>Fungi</taxon>
        <taxon>Dikarya</taxon>
        <taxon>Ascomycota</taxon>
        <taxon>Pezizomycotina</taxon>
        <taxon>Leotiomycetes</taxon>
        <taxon>Helotiales</taxon>
        <taxon>Helotiaceae</taxon>
        <taxon>Hymenoscyphus</taxon>
    </lineage>
</organism>
<dbReference type="AlphaFoldDB" id="A0A9N9L197"/>
<keyword evidence="2" id="KW-1185">Reference proteome</keyword>
<comment type="caution">
    <text evidence="1">The sequence shown here is derived from an EMBL/GenBank/DDBJ whole genome shotgun (WGS) entry which is preliminary data.</text>
</comment>
<sequence>MKVVISMLGIVAATPVDHDRRDSFNPAGMLWCDSGTEGNGGCEANGLSTFCCRGEFEAPGYVIQRNDTIFSRNKSSSPFCTAPGGRLKDGGQIVCAPNGASTQ</sequence>
<protein>
    <submittedName>
        <fullName evidence="1">Uncharacterized protein</fullName>
    </submittedName>
</protein>
<reference evidence="1" key="1">
    <citation type="submission" date="2021-07" db="EMBL/GenBank/DDBJ databases">
        <authorList>
            <person name="Durling M."/>
        </authorList>
    </citation>
    <scope>NUCLEOTIDE SEQUENCE</scope>
</reference>
<evidence type="ECO:0000313" key="1">
    <source>
        <dbReference type="EMBL" id="CAG8955227.1"/>
    </source>
</evidence>
<evidence type="ECO:0000313" key="2">
    <source>
        <dbReference type="Proteomes" id="UP000696280"/>
    </source>
</evidence>